<feature type="domain" description="Thiaminase-2/PQQC" evidence="3">
    <location>
        <begin position="152"/>
        <end position="259"/>
    </location>
</feature>
<accession>A0ABP8TWV2</accession>
<feature type="region of interest" description="Disordered" evidence="2">
    <location>
        <begin position="102"/>
        <end position="150"/>
    </location>
</feature>
<sequence>MTREGNDEMMRDELATIAKPVLAAVTDHPFWAGVRAGTLPTASLRYFAEQDARYVVPAYARALARVAATADGHAHAAMLCEAANATFESVPRLLRELTELAEEPGGPADPGRPGPQGGPGAPGEPGGPGLQGGPGAPGDPGGPGEGVAPIDPACRAHTSFMTAVATDSFAAAIGGLLPMTWFHLQVSDDLRQGRAPGSRYAAWIDRYCPGDGYQEYVAAYLTMVDEVSDRCSARDRDRLAERFLLGARHEWAFAEAAWRHRG</sequence>
<comment type="caution">
    <text evidence="4">The sequence shown here is derived from an EMBL/GenBank/DDBJ whole genome shotgun (WGS) entry which is preliminary data.</text>
</comment>
<protein>
    <recommendedName>
        <fullName evidence="3">Thiaminase-2/PQQC domain-containing protein</fullName>
    </recommendedName>
</protein>
<dbReference type="Proteomes" id="UP001500212">
    <property type="component" value="Unassembled WGS sequence"/>
</dbReference>
<keyword evidence="5" id="KW-1185">Reference proteome</keyword>
<evidence type="ECO:0000259" key="3">
    <source>
        <dbReference type="Pfam" id="PF03070"/>
    </source>
</evidence>
<evidence type="ECO:0000256" key="1">
    <source>
        <dbReference type="ARBA" id="ARBA00004948"/>
    </source>
</evidence>
<organism evidence="4 5">
    <name type="scientific">Actinoallomurus liliacearum</name>
    <dbReference type="NCBI Taxonomy" id="1080073"/>
    <lineage>
        <taxon>Bacteria</taxon>
        <taxon>Bacillati</taxon>
        <taxon>Actinomycetota</taxon>
        <taxon>Actinomycetes</taxon>
        <taxon>Streptosporangiales</taxon>
        <taxon>Thermomonosporaceae</taxon>
        <taxon>Actinoallomurus</taxon>
    </lineage>
</organism>
<dbReference type="InterPro" id="IPR050967">
    <property type="entry name" value="Thiamine_Salvage_TenA"/>
</dbReference>
<feature type="compositionally biased region" description="Gly residues" evidence="2">
    <location>
        <begin position="114"/>
        <end position="145"/>
    </location>
</feature>
<name>A0ABP8TWV2_9ACTN</name>
<feature type="domain" description="Thiaminase-2/PQQC" evidence="3">
    <location>
        <begin position="23"/>
        <end position="76"/>
    </location>
</feature>
<gene>
    <name evidence="4" type="ORF">GCM10023195_74230</name>
</gene>
<evidence type="ECO:0000313" key="5">
    <source>
        <dbReference type="Proteomes" id="UP001500212"/>
    </source>
</evidence>
<dbReference type="InterPro" id="IPR016084">
    <property type="entry name" value="Haem_Oase-like_multi-hlx"/>
</dbReference>
<dbReference type="EMBL" id="BAABHJ010000035">
    <property type="protein sequence ID" value="GAA4616673.1"/>
    <property type="molecule type" value="Genomic_DNA"/>
</dbReference>
<reference evidence="5" key="1">
    <citation type="journal article" date="2019" name="Int. J. Syst. Evol. Microbiol.">
        <title>The Global Catalogue of Microorganisms (GCM) 10K type strain sequencing project: providing services to taxonomists for standard genome sequencing and annotation.</title>
        <authorList>
            <consortium name="The Broad Institute Genomics Platform"/>
            <consortium name="The Broad Institute Genome Sequencing Center for Infectious Disease"/>
            <person name="Wu L."/>
            <person name="Ma J."/>
        </authorList>
    </citation>
    <scope>NUCLEOTIDE SEQUENCE [LARGE SCALE GENOMIC DNA]</scope>
    <source>
        <strain evidence="5">JCM 17938</strain>
    </source>
</reference>
<dbReference type="Gene3D" id="1.20.910.10">
    <property type="entry name" value="Heme oxygenase-like"/>
    <property type="match status" value="1"/>
</dbReference>
<dbReference type="Pfam" id="PF03070">
    <property type="entry name" value="TENA_THI-4"/>
    <property type="match status" value="2"/>
</dbReference>
<dbReference type="InterPro" id="IPR004305">
    <property type="entry name" value="Thiaminase-2/PQQC"/>
</dbReference>
<dbReference type="SUPFAM" id="SSF48613">
    <property type="entry name" value="Heme oxygenase-like"/>
    <property type="match status" value="1"/>
</dbReference>
<dbReference type="PANTHER" id="PTHR43198:SF2">
    <property type="entry name" value="SI:CH1073-67J19.1-RELATED"/>
    <property type="match status" value="1"/>
</dbReference>
<dbReference type="PANTHER" id="PTHR43198">
    <property type="entry name" value="BIFUNCTIONAL TH2 PROTEIN"/>
    <property type="match status" value="1"/>
</dbReference>
<proteinExistence type="predicted"/>
<comment type="pathway">
    <text evidence="1">Cofactor biosynthesis; thiamine diphosphate biosynthesis.</text>
</comment>
<evidence type="ECO:0000256" key="2">
    <source>
        <dbReference type="SAM" id="MobiDB-lite"/>
    </source>
</evidence>
<evidence type="ECO:0000313" key="4">
    <source>
        <dbReference type="EMBL" id="GAA4616673.1"/>
    </source>
</evidence>